<keyword evidence="3" id="KW-1185">Reference proteome</keyword>
<protein>
    <recommendedName>
        <fullName evidence="1">Retrotransposon Copia-like N-terminal domain-containing protein</fullName>
    </recommendedName>
</protein>
<proteinExistence type="predicted"/>
<evidence type="ECO:0000313" key="3">
    <source>
        <dbReference type="Proteomes" id="UP001443914"/>
    </source>
</evidence>
<dbReference type="Pfam" id="PF14244">
    <property type="entry name" value="Retrotran_gag_3"/>
    <property type="match status" value="1"/>
</dbReference>
<accession>A0AAW1K874</accession>
<gene>
    <name evidence="2" type="ORF">RND81_06G074700</name>
</gene>
<sequence length="209" mass="23641">MPSSSDSESVNSVTNIAKEYSNSYDDPLFLSKSDYPGMQLVSSVFAGKGFLNWSRGIIMALGSKNKQGFLTGAMRSDNIMRCWILNSMSPEIKEGFMTAKSTKQLSTNITERYGQSNGPLLYQLKKELKNISQENMFVGEYINQLQRHWDDIEELESFPDCTCGILQHCTCKLLKRTLEQATIEKVLTFLKSLNPHFTLFISPTLQNPL</sequence>
<reference evidence="2" key="1">
    <citation type="submission" date="2024-03" db="EMBL/GenBank/DDBJ databases">
        <title>WGS assembly of Saponaria officinalis var. Norfolk2.</title>
        <authorList>
            <person name="Jenkins J."/>
            <person name="Shu S."/>
            <person name="Grimwood J."/>
            <person name="Barry K."/>
            <person name="Goodstein D."/>
            <person name="Schmutz J."/>
            <person name="Leebens-Mack J."/>
            <person name="Osbourn A."/>
        </authorList>
    </citation>
    <scope>NUCLEOTIDE SEQUENCE [LARGE SCALE GENOMIC DNA]</scope>
    <source>
        <strain evidence="2">JIC</strain>
    </source>
</reference>
<name>A0AAW1K874_SAPOF</name>
<dbReference type="Proteomes" id="UP001443914">
    <property type="component" value="Unassembled WGS sequence"/>
</dbReference>
<dbReference type="InterPro" id="IPR029472">
    <property type="entry name" value="Copia-like_N"/>
</dbReference>
<dbReference type="AlphaFoldDB" id="A0AAW1K874"/>
<comment type="caution">
    <text evidence="2">The sequence shown here is derived from an EMBL/GenBank/DDBJ whole genome shotgun (WGS) entry which is preliminary data.</text>
</comment>
<evidence type="ECO:0000313" key="2">
    <source>
        <dbReference type="EMBL" id="KAK9714147.1"/>
    </source>
</evidence>
<dbReference type="PANTHER" id="PTHR37610">
    <property type="entry name" value="CCHC-TYPE DOMAIN-CONTAINING PROTEIN"/>
    <property type="match status" value="1"/>
</dbReference>
<dbReference type="EMBL" id="JBDFQZ010000006">
    <property type="protein sequence ID" value="KAK9714147.1"/>
    <property type="molecule type" value="Genomic_DNA"/>
</dbReference>
<evidence type="ECO:0000259" key="1">
    <source>
        <dbReference type="Pfam" id="PF14244"/>
    </source>
</evidence>
<feature type="domain" description="Retrotransposon Copia-like N-terminal" evidence="1">
    <location>
        <begin position="33"/>
        <end position="73"/>
    </location>
</feature>
<dbReference type="PANTHER" id="PTHR37610:SF40">
    <property type="entry name" value="OS01G0909600 PROTEIN"/>
    <property type="match status" value="1"/>
</dbReference>
<organism evidence="2 3">
    <name type="scientific">Saponaria officinalis</name>
    <name type="common">Common soapwort</name>
    <name type="synonym">Lychnis saponaria</name>
    <dbReference type="NCBI Taxonomy" id="3572"/>
    <lineage>
        <taxon>Eukaryota</taxon>
        <taxon>Viridiplantae</taxon>
        <taxon>Streptophyta</taxon>
        <taxon>Embryophyta</taxon>
        <taxon>Tracheophyta</taxon>
        <taxon>Spermatophyta</taxon>
        <taxon>Magnoliopsida</taxon>
        <taxon>eudicotyledons</taxon>
        <taxon>Gunneridae</taxon>
        <taxon>Pentapetalae</taxon>
        <taxon>Caryophyllales</taxon>
        <taxon>Caryophyllaceae</taxon>
        <taxon>Caryophylleae</taxon>
        <taxon>Saponaria</taxon>
    </lineage>
</organism>